<dbReference type="GO" id="GO:0016874">
    <property type="term" value="F:ligase activity"/>
    <property type="evidence" value="ECO:0007669"/>
    <property type="project" value="UniProtKB-KW"/>
</dbReference>
<dbReference type="PROSITE" id="PS00455">
    <property type="entry name" value="AMP_BINDING"/>
    <property type="match status" value="1"/>
</dbReference>
<evidence type="ECO:0000256" key="2">
    <source>
        <dbReference type="ARBA" id="ARBA00022598"/>
    </source>
</evidence>
<feature type="domain" description="AMP-dependent synthetase/ligase" evidence="3">
    <location>
        <begin position="109"/>
        <end position="294"/>
    </location>
</feature>
<comment type="similarity">
    <text evidence="1">Belongs to the ATP-dependent AMP-binding enzyme family.</text>
</comment>
<evidence type="ECO:0000259" key="3">
    <source>
        <dbReference type="Pfam" id="PF00501"/>
    </source>
</evidence>
<dbReference type="InterPro" id="IPR045851">
    <property type="entry name" value="AMP-bd_C_sf"/>
</dbReference>
<dbReference type="RefSeq" id="WP_253891072.1">
    <property type="nucleotide sequence ID" value="NZ_BAAAVB010000010.1"/>
</dbReference>
<reference evidence="5 6" key="1">
    <citation type="submission" date="2022-06" db="EMBL/GenBank/DDBJ databases">
        <title>Genomic Encyclopedia of Archaeal and Bacterial Type Strains, Phase II (KMG-II): from individual species to whole genera.</title>
        <authorList>
            <person name="Goeker M."/>
        </authorList>
    </citation>
    <scope>NUCLEOTIDE SEQUENCE [LARGE SCALE GENOMIC DNA]</scope>
    <source>
        <strain evidence="5 6">DSM 44255</strain>
    </source>
</reference>
<evidence type="ECO:0000313" key="5">
    <source>
        <dbReference type="EMBL" id="MCP2273884.1"/>
    </source>
</evidence>
<sequence>MNWIDELLGRGADTAPWLVADRAETRSDLRRAVISRQKSLSGIGTGSVVALRLPPGPAALHTLFALWRLDAQVMLVDTRLPEPEVARLYSLHPPTHEITDAGLNHLGPGADPGDIRLVQFSSGSTGLPKVIGRTAEDLSTELDRYAVLDGMPQRGGRILLLNSLIHTMGLVGGVLHGLASGAELILPIGTRAAGWVERAAEHRVTAILGVPLHFELLSRTTPPPLPDLQLAVSAGEMLPPAVNSAFEARFGVPVNPVYGTTETGILTAELTKPCPPPRVGRPVSNTTIRVTDGELYVRLDRSPYLRADGVDRFDDGWLRTFDRAELADDGETISILGRADSVVTVAGLKIDLMEVESVLRAHPGVTEAVVVHSGSAIEAYVGAPEEVTAAELLRWCRERLSDFKVPKRFAVDRAVPRNPTGKLIRSHELLHAHRGKGDPHANAADRQL</sequence>
<evidence type="ECO:0000259" key="4">
    <source>
        <dbReference type="Pfam" id="PF13193"/>
    </source>
</evidence>
<protein>
    <submittedName>
        <fullName evidence="5">Acyl-CoA synthetase (AMP-forming)/AMP-acid ligase II</fullName>
    </submittedName>
</protein>
<evidence type="ECO:0000256" key="1">
    <source>
        <dbReference type="ARBA" id="ARBA00006432"/>
    </source>
</evidence>
<dbReference type="SUPFAM" id="SSF56801">
    <property type="entry name" value="Acetyl-CoA synthetase-like"/>
    <property type="match status" value="1"/>
</dbReference>
<proteinExistence type="inferred from homology"/>
<dbReference type="InterPro" id="IPR025110">
    <property type="entry name" value="AMP-bd_C"/>
</dbReference>
<organism evidence="5 6">
    <name type="scientific">Actinokineospora diospyrosa</name>
    <dbReference type="NCBI Taxonomy" id="103728"/>
    <lineage>
        <taxon>Bacteria</taxon>
        <taxon>Bacillati</taxon>
        <taxon>Actinomycetota</taxon>
        <taxon>Actinomycetes</taxon>
        <taxon>Pseudonocardiales</taxon>
        <taxon>Pseudonocardiaceae</taxon>
        <taxon>Actinokineospora</taxon>
    </lineage>
</organism>
<dbReference type="EMBL" id="JAMTCO010000019">
    <property type="protein sequence ID" value="MCP2273884.1"/>
    <property type="molecule type" value="Genomic_DNA"/>
</dbReference>
<dbReference type="InterPro" id="IPR000873">
    <property type="entry name" value="AMP-dep_synth/lig_dom"/>
</dbReference>
<dbReference type="Gene3D" id="3.30.300.30">
    <property type="match status" value="1"/>
</dbReference>
<dbReference type="Pfam" id="PF13193">
    <property type="entry name" value="AMP-binding_C"/>
    <property type="match status" value="1"/>
</dbReference>
<dbReference type="PANTHER" id="PTHR43201">
    <property type="entry name" value="ACYL-COA SYNTHETASE"/>
    <property type="match status" value="1"/>
</dbReference>
<dbReference type="Pfam" id="PF00501">
    <property type="entry name" value="AMP-binding"/>
    <property type="match status" value="1"/>
</dbReference>
<dbReference type="InterPro" id="IPR020845">
    <property type="entry name" value="AMP-binding_CS"/>
</dbReference>
<keyword evidence="2 5" id="KW-0436">Ligase</keyword>
<gene>
    <name evidence="5" type="ORF">LV75_006416</name>
</gene>
<dbReference type="PANTHER" id="PTHR43201:SF5">
    <property type="entry name" value="MEDIUM-CHAIN ACYL-COA LIGASE ACSF2, MITOCHONDRIAL"/>
    <property type="match status" value="1"/>
</dbReference>
<accession>A0ABT1IMI8</accession>
<feature type="domain" description="AMP-binding enzyme C-terminal" evidence="4">
    <location>
        <begin position="354"/>
        <end position="422"/>
    </location>
</feature>
<keyword evidence="6" id="KW-1185">Reference proteome</keyword>
<dbReference type="Gene3D" id="3.40.50.12780">
    <property type="entry name" value="N-terminal domain of ligase-like"/>
    <property type="match status" value="1"/>
</dbReference>
<dbReference type="Proteomes" id="UP001205185">
    <property type="component" value="Unassembled WGS sequence"/>
</dbReference>
<evidence type="ECO:0000313" key="6">
    <source>
        <dbReference type="Proteomes" id="UP001205185"/>
    </source>
</evidence>
<dbReference type="CDD" id="cd04433">
    <property type="entry name" value="AFD_class_I"/>
    <property type="match status" value="1"/>
</dbReference>
<name>A0ABT1IMI8_9PSEU</name>
<dbReference type="InterPro" id="IPR042099">
    <property type="entry name" value="ANL_N_sf"/>
</dbReference>
<comment type="caution">
    <text evidence="5">The sequence shown here is derived from an EMBL/GenBank/DDBJ whole genome shotgun (WGS) entry which is preliminary data.</text>
</comment>